<accession>G5ACT2</accession>
<evidence type="ECO:0000259" key="1">
    <source>
        <dbReference type="Pfam" id="PF20600"/>
    </source>
</evidence>
<gene>
    <name evidence="2" type="ORF">PHYSODRAFT_530620</name>
</gene>
<sequence>MSVILEFGRYSGRSIRSVYNYDRAYCRWLASKNIFSEDSPIGKYLQLKFG</sequence>
<keyword evidence="3" id="KW-1185">Reference proteome</keyword>
<evidence type="ECO:0000313" key="2">
    <source>
        <dbReference type="EMBL" id="EGZ07156.1"/>
    </source>
</evidence>
<dbReference type="KEGG" id="psoj:PHYSODRAFT_530620"/>
<evidence type="ECO:0000313" key="3">
    <source>
        <dbReference type="Proteomes" id="UP000002640"/>
    </source>
</evidence>
<dbReference type="Proteomes" id="UP000002640">
    <property type="component" value="Unassembled WGS sequence"/>
</dbReference>
<dbReference type="RefSeq" id="XP_009537920.1">
    <property type="nucleotide sequence ID" value="XM_009539625.1"/>
</dbReference>
<dbReference type="GeneID" id="20661504"/>
<protein>
    <recommendedName>
        <fullName evidence="1">Exodeoxyribonuclease X-like C-terminal domain-containing protein</fullName>
    </recommendedName>
</protein>
<feature type="domain" description="Exodeoxyribonuclease X-like C-terminal" evidence="1">
    <location>
        <begin position="5"/>
        <end position="31"/>
    </location>
</feature>
<reference evidence="2 3" key="1">
    <citation type="journal article" date="2006" name="Science">
        <title>Phytophthora genome sequences uncover evolutionary origins and mechanisms of pathogenesis.</title>
        <authorList>
            <person name="Tyler B.M."/>
            <person name="Tripathy S."/>
            <person name="Zhang X."/>
            <person name="Dehal P."/>
            <person name="Jiang R.H."/>
            <person name="Aerts A."/>
            <person name="Arredondo F.D."/>
            <person name="Baxter L."/>
            <person name="Bensasson D."/>
            <person name="Beynon J.L."/>
            <person name="Chapman J."/>
            <person name="Damasceno C.M."/>
            <person name="Dorrance A.E."/>
            <person name="Dou D."/>
            <person name="Dickerman A.W."/>
            <person name="Dubchak I.L."/>
            <person name="Garbelotto M."/>
            <person name="Gijzen M."/>
            <person name="Gordon S.G."/>
            <person name="Govers F."/>
            <person name="Grunwald N.J."/>
            <person name="Huang W."/>
            <person name="Ivors K.L."/>
            <person name="Jones R.W."/>
            <person name="Kamoun S."/>
            <person name="Krampis K."/>
            <person name="Lamour K.H."/>
            <person name="Lee M.K."/>
            <person name="McDonald W.H."/>
            <person name="Medina M."/>
            <person name="Meijer H.J."/>
            <person name="Nordberg E.K."/>
            <person name="Maclean D.J."/>
            <person name="Ospina-Giraldo M.D."/>
            <person name="Morris P.F."/>
            <person name="Phuntumart V."/>
            <person name="Putnam N.H."/>
            <person name="Rash S."/>
            <person name="Rose J.K."/>
            <person name="Sakihama Y."/>
            <person name="Salamov A.A."/>
            <person name="Savidor A."/>
            <person name="Scheuring C.F."/>
            <person name="Smith B.M."/>
            <person name="Sobral B.W."/>
            <person name="Terry A."/>
            <person name="Torto-Alalibo T.A."/>
            <person name="Win J."/>
            <person name="Xu Z."/>
            <person name="Zhang H."/>
            <person name="Grigoriev I.V."/>
            <person name="Rokhsar D.S."/>
            <person name="Boore J.L."/>
        </authorList>
    </citation>
    <scope>NUCLEOTIDE SEQUENCE [LARGE SCALE GENOMIC DNA]</scope>
    <source>
        <strain evidence="2 3">P6497</strain>
    </source>
</reference>
<organism evidence="2 3">
    <name type="scientific">Phytophthora sojae (strain P6497)</name>
    <name type="common">Soybean stem and root rot agent</name>
    <name type="synonym">Phytophthora megasperma f. sp. glycines</name>
    <dbReference type="NCBI Taxonomy" id="1094619"/>
    <lineage>
        <taxon>Eukaryota</taxon>
        <taxon>Sar</taxon>
        <taxon>Stramenopiles</taxon>
        <taxon>Oomycota</taxon>
        <taxon>Peronosporomycetes</taxon>
        <taxon>Peronosporales</taxon>
        <taxon>Peronosporaceae</taxon>
        <taxon>Phytophthora</taxon>
    </lineage>
</organism>
<name>G5ACT2_PHYSP</name>
<dbReference type="InParanoid" id="G5ACT2"/>
<proteinExistence type="predicted"/>
<dbReference type="AlphaFoldDB" id="G5ACT2"/>
<dbReference type="InterPro" id="IPR046768">
    <property type="entry name" value="ExoX-like_C"/>
</dbReference>
<dbReference type="Pfam" id="PF20600">
    <property type="entry name" value="ExoX-like_C"/>
    <property type="match status" value="1"/>
</dbReference>
<dbReference type="EMBL" id="JH159163">
    <property type="protein sequence ID" value="EGZ07156.1"/>
    <property type="molecule type" value="Genomic_DNA"/>
</dbReference>